<feature type="compositionally biased region" description="Low complexity" evidence="1">
    <location>
        <begin position="207"/>
        <end position="221"/>
    </location>
</feature>
<accession>A0A8J6CCM1</accession>
<dbReference type="PANTHER" id="PTHR46014:SF1">
    <property type="entry name" value="TETRATRICOPEPTIDE REPEAT PROTEIN 1"/>
    <property type="match status" value="1"/>
</dbReference>
<evidence type="ECO:0000313" key="2">
    <source>
        <dbReference type="EMBL" id="KAG8466251.1"/>
    </source>
</evidence>
<dbReference type="Gene3D" id="1.25.40.10">
    <property type="entry name" value="Tetratricopeptide repeat domain"/>
    <property type="match status" value="1"/>
</dbReference>
<dbReference type="OrthoDB" id="10613549at2759"/>
<reference evidence="2" key="1">
    <citation type="submission" date="2021-05" db="EMBL/GenBank/DDBJ databases">
        <title>The genome of the haptophyte Pavlova lutheri (Diacronema luteri, Pavlovales) - a model for lipid biosynthesis in eukaryotic algae.</title>
        <authorList>
            <person name="Hulatt C.J."/>
            <person name="Posewitz M.C."/>
        </authorList>
    </citation>
    <scope>NUCLEOTIDE SEQUENCE</scope>
    <source>
        <strain evidence="2">NIVA-4/92</strain>
    </source>
</reference>
<organism evidence="2 3">
    <name type="scientific">Diacronema lutheri</name>
    <name type="common">Unicellular marine alga</name>
    <name type="synonym">Monochrysis lutheri</name>
    <dbReference type="NCBI Taxonomy" id="2081491"/>
    <lineage>
        <taxon>Eukaryota</taxon>
        <taxon>Haptista</taxon>
        <taxon>Haptophyta</taxon>
        <taxon>Pavlovophyceae</taxon>
        <taxon>Pavlovales</taxon>
        <taxon>Pavlovaceae</taxon>
        <taxon>Diacronema</taxon>
    </lineage>
</organism>
<dbReference type="InterPro" id="IPR011990">
    <property type="entry name" value="TPR-like_helical_dom_sf"/>
</dbReference>
<comment type="caution">
    <text evidence="2">The sequence shown here is derived from an EMBL/GenBank/DDBJ whole genome shotgun (WGS) entry which is preliminary data.</text>
</comment>
<proteinExistence type="predicted"/>
<dbReference type="Proteomes" id="UP000751190">
    <property type="component" value="Unassembled WGS sequence"/>
</dbReference>
<dbReference type="InterPro" id="IPR052769">
    <property type="entry name" value="TPR_domain_protein"/>
</dbReference>
<name>A0A8J6CCM1_DIALT</name>
<keyword evidence="3" id="KW-1185">Reference proteome</keyword>
<sequence length="333" mass="33553">MAAHDGGAVAAKERGNVHFRAGGHAEAAREYSDAIAQLNLADGVASVEQLALLATCLANRAAARLQLADGGSDAGSADAEAARDDCSASLAALARAELGAPHALWRKVLFRRALARERLGALDGATTDLACIIRAQARAGEPPADEAMDAVCRLLAQPALLADGALADAVEALLAVLSRGLELDGLGDAPGARAVATGGGAGEPPHASAAAAAAPSPQLASPQLASPQLASVEHKWQAYTSLLAVLSARGGGRGAPMRAFVEGGGPRIAHRHLHSMEGVDWMADAKRGTVRAIDALMRLPTVRTAAAALELNPHGLHAPLAGGTSAHGPGCSH</sequence>
<gene>
    <name evidence="2" type="ORF">KFE25_002007</name>
</gene>
<feature type="region of interest" description="Disordered" evidence="1">
    <location>
        <begin position="194"/>
        <end position="221"/>
    </location>
</feature>
<protein>
    <submittedName>
        <fullName evidence="2">Uncharacterized protein</fullName>
    </submittedName>
</protein>
<dbReference type="AlphaFoldDB" id="A0A8J6CCM1"/>
<evidence type="ECO:0000313" key="3">
    <source>
        <dbReference type="Proteomes" id="UP000751190"/>
    </source>
</evidence>
<dbReference type="PANTHER" id="PTHR46014">
    <property type="entry name" value="TETRATRICOPEPTIDE REPEAT PROTEIN 1"/>
    <property type="match status" value="1"/>
</dbReference>
<dbReference type="EMBL" id="JAGTXO010000008">
    <property type="protein sequence ID" value="KAG8466251.1"/>
    <property type="molecule type" value="Genomic_DNA"/>
</dbReference>
<dbReference type="SUPFAM" id="SSF48452">
    <property type="entry name" value="TPR-like"/>
    <property type="match status" value="1"/>
</dbReference>
<evidence type="ECO:0000256" key="1">
    <source>
        <dbReference type="SAM" id="MobiDB-lite"/>
    </source>
</evidence>